<evidence type="ECO:0000313" key="2">
    <source>
        <dbReference type="EMBL" id="KAF0381133.1"/>
    </source>
</evidence>
<organism evidence="2 3">
    <name type="scientific">Gigaspora margarita</name>
    <dbReference type="NCBI Taxonomy" id="4874"/>
    <lineage>
        <taxon>Eukaryota</taxon>
        <taxon>Fungi</taxon>
        <taxon>Fungi incertae sedis</taxon>
        <taxon>Mucoromycota</taxon>
        <taxon>Glomeromycotina</taxon>
        <taxon>Glomeromycetes</taxon>
        <taxon>Diversisporales</taxon>
        <taxon>Gigasporaceae</taxon>
        <taxon>Gigaspora</taxon>
    </lineage>
</organism>
<gene>
    <name evidence="2" type="ORF">F8M41_012128</name>
</gene>
<keyword evidence="1" id="KW-0472">Membrane</keyword>
<dbReference type="AlphaFoldDB" id="A0A8H3X190"/>
<dbReference type="OrthoDB" id="2447970at2759"/>
<keyword evidence="1" id="KW-0812">Transmembrane</keyword>
<sequence>MLFKQLIDIKKQLNQKWLYVLLYLVIPAIGGLDTYFYIKKENNKFWSPYTMKDIFFNKKSYQLLQPILDKLASKHPIAKLDNYYLANILTCECTCLNFIWNGSFRDHFKKFFKFIWSKAVIFFLHECGVMEKDLFRPAEMPAQKTLGVGAPKNYITNNYSILLDEEIELSNSSNSEEDMVVNSREVLCLLPLLTQKRTTAAIHICKCNISKKFIQSKERINTIVKNYCSIYTQDSLCRETNKLEKM</sequence>
<accession>A0A8H3X190</accession>
<dbReference type="Proteomes" id="UP000439903">
    <property type="component" value="Unassembled WGS sequence"/>
</dbReference>
<protein>
    <submittedName>
        <fullName evidence="2">Gephyrin: PROVISIONAL</fullName>
    </submittedName>
</protein>
<keyword evidence="3" id="KW-1185">Reference proteome</keyword>
<evidence type="ECO:0000313" key="3">
    <source>
        <dbReference type="Proteomes" id="UP000439903"/>
    </source>
</evidence>
<evidence type="ECO:0000256" key="1">
    <source>
        <dbReference type="SAM" id="Phobius"/>
    </source>
</evidence>
<name>A0A8H3X190_GIGMA</name>
<keyword evidence="1" id="KW-1133">Transmembrane helix</keyword>
<feature type="transmembrane region" description="Helical" evidence="1">
    <location>
        <begin position="20"/>
        <end position="38"/>
    </location>
</feature>
<dbReference type="EMBL" id="WTPW01002472">
    <property type="protein sequence ID" value="KAF0381133.1"/>
    <property type="molecule type" value="Genomic_DNA"/>
</dbReference>
<proteinExistence type="predicted"/>
<comment type="caution">
    <text evidence="2">The sequence shown here is derived from an EMBL/GenBank/DDBJ whole genome shotgun (WGS) entry which is preliminary data.</text>
</comment>
<reference evidence="2 3" key="1">
    <citation type="journal article" date="2019" name="Environ. Microbiol.">
        <title>At the nexus of three kingdoms: the genome of the mycorrhizal fungus Gigaspora margarita provides insights into plant, endobacterial and fungal interactions.</title>
        <authorList>
            <person name="Venice F."/>
            <person name="Ghignone S."/>
            <person name="Salvioli di Fossalunga A."/>
            <person name="Amselem J."/>
            <person name="Novero M."/>
            <person name="Xianan X."/>
            <person name="Sedzielewska Toro K."/>
            <person name="Morin E."/>
            <person name="Lipzen A."/>
            <person name="Grigoriev I.V."/>
            <person name="Henrissat B."/>
            <person name="Martin F.M."/>
            <person name="Bonfante P."/>
        </authorList>
    </citation>
    <scope>NUCLEOTIDE SEQUENCE [LARGE SCALE GENOMIC DNA]</scope>
    <source>
        <strain evidence="2 3">BEG34</strain>
    </source>
</reference>